<comment type="caution">
    <text evidence="2">The sequence shown here is derived from an EMBL/GenBank/DDBJ whole genome shotgun (WGS) entry which is preliminary data.</text>
</comment>
<reference evidence="3" key="1">
    <citation type="journal article" date="2023" name="Commun. Biol.">
        <title>Genome analysis of Parmales, the sister group of diatoms, reveals the evolutionary specialization of diatoms from phago-mixotrophs to photoautotrophs.</title>
        <authorList>
            <person name="Ban H."/>
            <person name="Sato S."/>
            <person name="Yoshikawa S."/>
            <person name="Yamada K."/>
            <person name="Nakamura Y."/>
            <person name="Ichinomiya M."/>
            <person name="Sato N."/>
            <person name="Blanc-Mathieu R."/>
            <person name="Endo H."/>
            <person name="Kuwata A."/>
            <person name="Ogata H."/>
        </authorList>
    </citation>
    <scope>NUCLEOTIDE SEQUENCE [LARGE SCALE GENOMIC DNA]</scope>
    <source>
        <strain evidence="3">NIES 3700</strain>
    </source>
</reference>
<dbReference type="PANTHER" id="PTHR43689:SF8">
    <property type="entry name" value="ALPHA_BETA-HYDROLASES SUPERFAMILY PROTEIN"/>
    <property type="match status" value="1"/>
</dbReference>
<evidence type="ECO:0000259" key="1">
    <source>
        <dbReference type="Pfam" id="PF00561"/>
    </source>
</evidence>
<dbReference type="Proteomes" id="UP001165122">
    <property type="component" value="Unassembled WGS sequence"/>
</dbReference>
<dbReference type="OrthoDB" id="44747at2759"/>
<dbReference type="Gene3D" id="3.40.50.1820">
    <property type="entry name" value="alpha/beta hydrolase"/>
    <property type="match status" value="2"/>
</dbReference>
<name>A0A9W7KWR1_9STRA</name>
<sequence length="258" mass="29518">MVLNHGFGASCLSFKPLLPQLSSFIIPDLPGFGYTRSLTFGLNHGSKIINSLISTTHKNVQFVGHSLGCSTSLKILKEFKGNVKSITLISPAIFEPKCRRLLRVPRNLKKLVGLTFGKVFNIVYYLTLKPFLIITLRRIVSSTKFWRNGLKLAFENVNEEVLERYRLPSLYAGWESCILKFCWSRFTEENDDFENLVEASLKYDVRIVHGKGDRIVKIENSRRLKEVCEERGGRVEVVEVEGGHCWHEESEGVVEYFK</sequence>
<feature type="domain" description="AB hydrolase-1" evidence="1">
    <location>
        <begin position="1"/>
        <end position="249"/>
    </location>
</feature>
<dbReference type="InterPro" id="IPR000073">
    <property type="entry name" value="AB_hydrolase_1"/>
</dbReference>
<dbReference type="EMBL" id="BRXW01000206">
    <property type="protein sequence ID" value="GMI14060.1"/>
    <property type="molecule type" value="Genomic_DNA"/>
</dbReference>
<dbReference type="SUPFAM" id="SSF53474">
    <property type="entry name" value="alpha/beta-Hydrolases"/>
    <property type="match status" value="1"/>
</dbReference>
<evidence type="ECO:0000313" key="3">
    <source>
        <dbReference type="Proteomes" id="UP001165122"/>
    </source>
</evidence>
<dbReference type="Pfam" id="PF00561">
    <property type="entry name" value="Abhydrolase_1"/>
    <property type="match status" value="1"/>
</dbReference>
<organism evidence="2 3">
    <name type="scientific">Triparma laevis f. longispina</name>
    <dbReference type="NCBI Taxonomy" id="1714387"/>
    <lineage>
        <taxon>Eukaryota</taxon>
        <taxon>Sar</taxon>
        <taxon>Stramenopiles</taxon>
        <taxon>Ochrophyta</taxon>
        <taxon>Bolidophyceae</taxon>
        <taxon>Parmales</taxon>
        <taxon>Triparmaceae</taxon>
        <taxon>Triparma</taxon>
    </lineage>
</organism>
<keyword evidence="3" id="KW-1185">Reference proteome</keyword>
<accession>A0A9W7KWR1</accession>
<evidence type="ECO:0000313" key="2">
    <source>
        <dbReference type="EMBL" id="GMI14060.1"/>
    </source>
</evidence>
<dbReference type="AlphaFoldDB" id="A0A9W7KWR1"/>
<dbReference type="InterPro" id="IPR029058">
    <property type="entry name" value="AB_hydrolase_fold"/>
</dbReference>
<proteinExistence type="predicted"/>
<gene>
    <name evidence="2" type="ORF">TrLO_g2122</name>
</gene>
<protein>
    <recommendedName>
        <fullName evidence="1">AB hydrolase-1 domain-containing protein</fullName>
    </recommendedName>
</protein>
<dbReference type="PANTHER" id="PTHR43689">
    <property type="entry name" value="HYDROLASE"/>
    <property type="match status" value="1"/>
</dbReference>